<feature type="region of interest" description="Disordered" evidence="1">
    <location>
        <begin position="55"/>
        <end position="135"/>
    </location>
</feature>
<proteinExistence type="predicted"/>
<feature type="compositionally biased region" description="Low complexity" evidence="1">
    <location>
        <begin position="501"/>
        <end position="521"/>
    </location>
</feature>
<dbReference type="EMBL" id="JBBPDW010000006">
    <property type="protein sequence ID" value="KAK7551425.1"/>
    <property type="molecule type" value="Genomic_DNA"/>
</dbReference>
<feature type="compositionally biased region" description="Polar residues" evidence="1">
    <location>
        <begin position="156"/>
        <end position="168"/>
    </location>
</feature>
<feature type="region of interest" description="Disordered" evidence="1">
    <location>
        <begin position="621"/>
        <end position="685"/>
    </location>
</feature>
<keyword evidence="2" id="KW-0732">Signal</keyword>
<feature type="compositionally biased region" description="Low complexity" evidence="1">
    <location>
        <begin position="220"/>
        <end position="235"/>
    </location>
</feature>
<evidence type="ECO:0000256" key="1">
    <source>
        <dbReference type="SAM" id="MobiDB-lite"/>
    </source>
</evidence>
<feature type="compositionally biased region" description="Low complexity" evidence="1">
    <location>
        <begin position="118"/>
        <end position="133"/>
    </location>
</feature>
<dbReference type="Proteomes" id="UP001365128">
    <property type="component" value="Unassembled WGS sequence"/>
</dbReference>
<evidence type="ECO:0000256" key="2">
    <source>
        <dbReference type="SAM" id="SignalP"/>
    </source>
</evidence>
<dbReference type="PANTHER" id="PTHR22949:SF0">
    <property type="entry name" value="RE27538P"/>
    <property type="match status" value="1"/>
</dbReference>
<evidence type="ECO:0000259" key="3">
    <source>
        <dbReference type="Pfam" id="PF26087"/>
    </source>
</evidence>
<evidence type="ECO:0000313" key="5">
    <source>
        <dbReference type="Proteomes" id="UP001365128"/>
    </source>
</evidence>
<comment type="caution">
    <text evidence="4">The sequence shown here is derived from an EMBL/GenBank/DDBJ whole genome shotgun (WGS) entry which is preliminary data.</text>
</comment>
<feature type="compositionally biased region" description="Low complexity" evidence="1">
    <location>
        <begin position="277"/>
        <end position="288"/>
    </location>
</feature>
<feature type="signal peptide" evidence="2">
    <location>
        <begin position="1"/>
        <end position="16"/>
    </location>
</feature>
<feature type="region of interest" description="Disordered" evidence="1">
    <location>
        <begin position="156"/>
        <end position="175"/>
    </location>
</feature>
<feature type="chain" id="PRO_5045553798" description="DUF8032 domain-containing protein" evidence="2">
    <location>
        <begin position="17"/>
        <end position="761"/>
    </location>
</feature>
<gene>
    <name evidence="4" type="ORF">IWX46DRAFT_618915</name>
</gene>
<feature type="compositionally biased region" description="Polar residues" evidence="1">
    <location>
        <begin position="86"/>
        <end position="108"/>
    </location>
</feature>
<keyword evidence="5" id="KW-1185">Reference proteome</keyword>
<feature type="region of interest" description="Disordered" evidence="1">
    <location>
        <begin position="419"/>
        <end position="562"/>
    </location>
</feature>
<accession>A0ABR1MJQ8</accession>
<feature type="region of interest" description="Disordered" evidence="1">
    <location>
        <begin position="193"/>
        <end position="300"/>
    </location>
</feature>
<name>A0ABR1MJQ8_9PEZI</name>
<reference evidence="4 5" key="1">
    <citation type="submission" date="2024-04" db="EMBL/GenBank/DDBJ databases">
        <title>Phyllosticta paracitricarpa is synonymous to the EU quarantine fungus P. citricarpa based on phylogenomic analyses.</title>
        <authorList>
            <consortium name="Lawrence Berkeley National Laboratory"/>
            <person name="Van Ingen-Buijs V.A."/>
            <person name="Van Westerhoven A.C."/>
            <person name="Haridas S."/>
            <person name="Skiadas P."/>
            <person name="Martin F."/>
            <person name="Groenewald J.Z."/>
            <person name="Crous P.W."/>
            <person name="Seidl M.F."/>
        </authorList>
    </citation>
    <scope>NUCLEOTIDE SEQUENCE [LARGE SCALE GENOMIC DNA]</scope>
    <source>
        <strain evidence="4 5">CBS 122670</strain>
    </source>
</reference>
<evidence type="ECO:0000313" key="4">
    <source>
        <dbReference type="EMBL" id="KAK7551425.1"/>
    </source>
</evidence>
<feature type="domain" description="DUF8032" evidence="3">
    <location>
        <begin position="581"/>
        <end position="625"/>
    </location>
</feature>
<protein>
    <recommendedName>
        <fullName evidence="3">DUF8032 domain-containing protein</fullName>
    </recommendedName>
</protein>
<feature type="compositionally biased region" description="Basic and acidic residues" evidence="1">
    <location>
        <begin position="55"/>
        <end position="64"/>
    </location>
</feature>
<feature type="compositionally biased region" description="Low complexity" evidence="1">
    <location>
        <begin position="430"/>
        <end position="457"/>
    </location>
</feature>
<dbReference type="InterPro" id="IPR058345">
    <property type="entry name" value="DUF8032"/>
</dbReference>
<feature type="compositionally biased region" description="Low complexity" evidence="1">
    <location>
        <begin position="193"/>
        <end position="202"/>
    </location>
</feature>
<feature type="compositionally biased region" description="Basic residues" evidence="1">
    <location>
        <begin position="675"/>
        <end position="685"/>
    </location>
</feature>
<feature type="domain" description="DUF8032" evidence="3">
    <location>
        <begin position="308"/>
        <end position="402"/>
    </location>
</feature>
<dbReference type="Pfam" id="PF26087">
    <property type="entry name" value="DUF8032"/>
    <property type="match status" value="2"/>
</dbReference>
<sequence>MFLWCLVVAATIEVVAGPFSTTTAGRTGQMPGDRPSPMSAKQLLCARRLLRDRTGWSPGYKEEPAPVADPSGPYASPHPPTPHGLPSQQQHQSPYVSNVQVPPGQHSQEVPYYASAHPSPYSTNSTSGSYTSSEASDLSMATATMNRQFPPIYHTPQSNSPASIQSPQHDQHGRPIYGQSTAQVPQNMYYPPYPQMPQQSPYAHQQTAPMAPNMPLMSNQQTQPAMHHQPAHPHTPGLPGSPRTKLNQTPLQRPPSGLGHPQGTPTAPPGSAGSMHSGAPPNSNNPSAAPGPIPATTPLVVRQDSNGVQWIAFEYSRDRVKMEYTIRCDVESVNVDELPSDFKSENCVYPRACCAKDQYKGNRLHYETECNTVGWALAQLNPCLRGKRGLIQRAVDSWRNSNQDPRLRSRRVRRMAKITNRKAAAQQTTPGAHLAGPGAPGAAGIPNAAAGIAGAPGSRPNMGMGAQLHHHHEHPNAPGGSDDVSAANDYNEGTHTHHHQAPNGQAGAPAGDVRQANNFYPAYPPNPAAGNPNMPPLEQSMAPVPPPPSHAASTNKQQEDEERNLELFGDLPEAKRRKFILVDDAQRGTRVRVRVMLDQVNMEEMPDSYRKSNSVYPRSYFPTQMQSPPASPRGTRFFDDPEPEEKDDGTSGPIPVTGRTLVPVPMLDGSEAKVPRPRMTRAKRHKEVTLNDLGYRMTWSQSRVFAGRTLFLQRSRKLTALEYTNTSDGCSRCLSQQDAQYHGCCRRWMERNKRSKRDASP</sequence>
<organism evidence="4 5">
    <name type="scientific">Phyllosticta citricarpa</name>
    <dbReference type="NCBI Taxonomy" id="55181"/>
    <lineage>
        <taxon>Eukaryota</taxon>
        <taxon>Fungi</taxon>
        <taxon>Dikarya</taxon>
        <taxon>Ascomycota</taxon>
        <taxon>Pezizomycotina</taxon>
        <taxon>Dothideomycetes</taxon>
        <taxon>Dothideomycetes incertae sedis</taxon>
        <taxon>Botryosphaeriales</taxon>
        <taxon>Phyllostictaceae</taxon>
        <taxon>Phyllosticta</taxon>
    </lineage>
</organism>
<dbReference type="PANTHER" id="PTHR22949">
    <property type="entry name" value="WHITE COLLAR 2 PROTEIN WC2"/>
    <property type="match status" value="1"/>
</dbReference>